<keyword evidence="4" id="KW-1185">Reference proteome</keyword>
<reference evidence="3 4" key="1">
    <citation type="submission" date="2018-09" db="EMBL/GenBank/DDBJ databases">
        <authorList>
            <person name="Grouzdev D.S."/>
            <person name="Krutkina M.S."/>
        </authorList>
    </citation>
    <scope>NUCLEOTIDE SEQUENCE [LARGE SCALE GENOMIC DNA]</scope>
    <source>
        <strain evidence="3 4">RmlP001</strain>
    </source>
</reference>
<dbReference type="EMBL" id="QYBC01000021">
    <property type="protein sequence ID" value="RYB02298.1"/>
    <property type="molecule type" value="Genomic_DNA"/>
</dbReference>
<feature type="region of interest" description="Disordered" evidence="1">
    <location>
        <begin position="1"/>
        <end position="47"/>
    </location>
</feature>
<name>A0A4Q2RBJ4_9HYPH</name>
<dbReference type="InterPro" id="IPR007393">
    <property type="entry name" value="YlxR_dom"/>
</dbReference>
<organism evidence="3 4">
    <name type="scientific">Lichenibacterium ramalinae</name>
    <dbReference type="NCBI Taxonomy" id="2316527"/>
    <lineage>
        <taxon>Bacteria</taxon>
        <taxon>Pseudomonadati</taxon>
        <taxon>Pseudomonadota</taxon>
        <taxon>Alphaproteobacteria</taxon>
        <taxon>Hyphomicrobiales</taxon>
        <taxon>Lichenihabitantaceae</taxon>
        <taxon>Lichenibacterium</taxon>
    </lineage>
</organism>
<dbReference type="OrthoDB" id="9799836at2"/>
<comment type="caution">
    <text evidence="3">The sequence shown here is derived from an EMBL/GenBank/DDBJ whole genome shotgun (WGS) entry which is preliminary data.</text>
</comment>
<dbReference type="InterPro" id="IPR035931">
    <property type="entry name" value="YlxR-like_sf"/>
</dbReference>
<dbReference type="Gene3D" id="3.30.1330.30">
    <property type="match status" value="1"/>
</dbReference>
<evidence type="ECO:0000313" key="4">
    <source>
        <dbReference type="Proteomes" id="UP000289411"/>
    </source>
</evidence>
<protein>
    <submittedName>
        <fullName evidence="3">RNA-binding protein</fullName>
    </submittedName>
</protein>
<evidence type="ECO:0000256" key="1">
    <source>
        <dbReference type="SAM" id="MobiDB-lite"/>
    </source>
</evidence>
<gene>
    <name evidence="3" type="ORF">D3272_21705</name>
</gene>
<evidence type="ECO:0000259" key="2">
    <source>
        <dbReference type="Pfam" id="PF04296"/>
    </source>
</evidence>
<dbReference type="NCBIfam" id="NF006622">
    <property type="entry name" value="PRK09190.1"/>
    <property type="match status" value="1"/>
</dbReference>
<proteinExistence type="predicted"/>
<dbReference type="SUPFAM" id="SSF64376">
    <property type="entry name" value="YlxR-like"/>
    <property type="match status" value="1"/>
</dbReference>
<reference evidence="3 4" key="2">
    <citation type="submission" date="2019-02" db="EMBL/GenBank/DDBJ databases">
        <title>'Lichenibacterium ramalinii' gen. nov. sp. nov., 'Lichenibacterium minor' gen. nov. sp. nov.</title>
        <authorList>
            <person name="Pankratov T."/>
        </authorList>
    </citation>
    <scope>NUCLEOTIDE SEQUENCE [LARGE SCALE GENOMIC DNA]</scope>
    <source>
        <strain evidence="3 4">RmlP001</strain>
    </source>
</reference>
<dbReference type="InterPro" id="IPR029064">
    <property type="entry name" value="Ribosomal_eL30-like_sf"/>
</dbReference>
<dbReference type="CDD" id="cd00279">
    <property type="entry name" value="YlxR"/>
    <property type="match status" value="1"/>
</dbReference>
<sequence>MTAATDDAAGEDPAGQGASEQGISEQEVSGQDPSDPAAFPDTGPERTCIVTRRKGAPDTFIRFVVGPDRAVVPDLRCKLPGRGAWVTAEKAVVLEAMKRKSFKRAFKSEVEVPPTLAELIDGLMEKDALQALSLANKAGLVVAGATKVEGSIGPKVPAALVQASDGSPDGVRKMEAAVRRLLGDEADALPRIRDFRSDQLDLALGRTNVIHAAVAGGTVGEGFVSRARRLKRYRGEPPAQAAGPGRSIDVEPTRD</sequence>
<dbReference type="AlphaFoldDB" id="A0A4Q2RBJ4"/>
<dbReference type="PANTHER" id="PTHR34215">
    <property type="entry name" value="BLL0784 PROTEIN"/>
    <property type="match status" value="1"/>
</dbReference>
<dbReference type="Gene3D" id="3.30.1230.10">
    <property type="entry name" value="YlxR-like"/>
    <property type="match status" value="1"/>
</dbReference>
<dbReference type="Pfam" id="PF04296">
    <property type="entry name" value="YlxR"/>
    <property type="match status" value="1"/>
</dbReference>
<feature type="domain" description="YlxR" evidence="2">
    <location>
        <begin position="46"/>
        <end position="118"/>
    </location>
</feature>
<accession>A0A4Q2RBJ4</accession>
<dbReference type="InterPro" id="IPR037465">
    <property type="entry name" value="YlxR"/>
</dbReference>
<feature type="compositionally biased region" description="Polar residues" evidence="1">
    <location>
        <begin position="18"/>
        <end position="32"/>
    </location>
</feature>
<dbReference type="RefSeq" id="WP_129221309.1">
    <property type="nucleotide sequence ID" value="NZ_QYBC01000021.1"/>
</dbReference>
<feature type="region of interest" description="Disordered" evidence="1">
    <location>
        <begin position="231"/>
        <end position="255"/>
    </location>
</feature>
<dbReference type="PANTHER" id="PTHR34215:SF1">
    <property type="entry name" value="YLXR DOMAIN-CONTAINING PROTEIN"/>
    <property type="match status" value="1"/>
</dbReference>
<evidence type="ECO:0000313" key="3">
    <source>
        <dbReference type="EMBL" id="RYB02298.1"/>
    </source>
</evidence>
<dbReference type="Proteomes" id="UP000289411">
    <property type="component" value="Unassembled WGS sequence"/>
</dbReference>